<feature type="transmembrane region" description="Helical" evidence="1">
    <location>
        <begin position="399"/>
        <end position="422"/>
    </location>
</feature>
<sequence length="858" mass="89184">MGRSHDPHPGPSSRTANRAVSMTILRGVTMLVGAVLLVAGVTLLSAFASWRFAPVAVSSGNDEAWSGASSPRSVSVTIDVGTRVEAELDLEVSNDDPILQDRAQRALYQSPYLIMAATGAVRIEGAGGSAYPVPTAVTTTTGPETSHLTLRLISDDLEAAEAPFRIVYLVPVHTESEVSVETDDAWVVSSAAPRHRIDTQTASSASTVPWRAQAPSEVVFGIASPDAPVTGPVPSSTGRAWWWDTSGAAALVWTFLVWAGFYLLLLRDRRASSAREAATPAPWTALGPLVGVLGLFSLTRYLGVLQEVLGSRSGPGTVALDTPAQQIADLSLGGTPVLAAVGLGFAWGWSMTFRPGQRRAVSRWWALGAGAACVASCTALLVALFAIPGADHIGTPTQSSASSAAALIGAGGAVLVGAAVLIRTLSGRHGLLGAVATLSVSACFVALSETYRIPWAALAAHLLVVAVIVLALCALVNRVAHDIGSTSRTVRTWLILGTASFVVATTGPRLFAESEHVGLSEAGALSDLFASALTIALATLLVVGVTRARPALGEWIRRGLFLVAVVAFLRFVTFGGVPLSLVAGAALIGALLIRRDAETAWFPAGGPAVAASVREFVREVGSQRMDRDFADGLRKAISKGSIGADRLEETKSAIARVHYEPRVVPASSMSTGGAPVSALRRGAFGAAVATVAGAPFALESIRHILDTSDDRSGPFVLVALLGALLALRFPVYGFAFGFLFPVLRGHRGLSKALLTAFVLVVTEAIVLLIPFSDANLQGVLLLRVLQLLTVFLALGFAFDLRSLRSADLGLDRVGDIYSVNRFVVWGAGILVAAAAAFATSLLGSAADTLLRAITAVSS</sequence>
<dbReference type="EMBL" id="SDJQ01000013">
    <property type="protein sequence ID" value="RXR33785.1"/>
    <property type="molecule type" value="Genomic_DNA"/>
</dbReference>
<name>A0A4Q1KVH0_9CELL</name>
<dbReference type="OrthoDB" id="5126553at2"/>
<proteinExistence type="predicted"/>
<dbReference type="EMBL" id="SDJR01000009">
    <property type="protein sequence ID" value="RXR23745.1"/>
    <property type="molecule type" value="Genomic_DNA"/>
</dbReference>
<gene>
    <name evidence="2" type="ORF">EQW73_14060</name>
    <name evidence="3" type="ORF">EQW78_10840</name>
</gene>
<feature type="transmembrane region" description="Helical" evidence="1">
    <location>
        <begin position="819"/>
        <end position="842"/>
    </location>
</feature>
<reference evidence="4 5" key="1">
    <citation type="submission" date="2019-01" db="EMBL/GenBank/DDBJ databases">
        <title>Oerskovia turbata Genome sequencing and assembly.</title>
        <authorList>
            <person name="Dou T."/>
        </authorList>
    </citation>
    <scope>NUCLEOTIDE SEQUENCE [LARGE SCALE GENOMIC DNA]</scope>
    <source>
        <strain evidence="3 4">JCM12123</strain>
        <strain evidence="2 5">JCM3160</strain>
    </source>
</reference>
<dbReference type="AlphaFoldDB" id="A0A4Q1KVH0"/>
<evidence type="ECO:0000313" key="4">
    <source>
        <dbReference type="Proteomes" id="UP000289805"/>
    </source>
</evidence>
<keyword evidence="1" id="KW-0472">Membrane</keyword>
<feature type="transmembrane region" description="Helical" evidence="1">
    <location>
        <begin position="560"/>
        <end position="593"/>
    </location>
</feature>
<evidence type="ECO:0000256" key="1">
    <source>
        <dbReference type="SAM" id="Phobius"/>
    </source>
</evidence>
<feature type="transmembrane region" description="Helical" evidence="1">
    <location>
        <begin position="752"/>
        <end position="772"/>
    </location>
</feature>
<feature type="transmembrane region" description="Helical" evidence="1">
    <location>
        <begin position="715"/>
        <end position="740"/>
    </location>
</feature>
<dbReference type="RefSeq" id="WP_030152247.1">
    <property type="nucleotide sequence ID" value="NZ_JOFV01000013.1"/>
</dbReference>
<keyword evidence="5" id="KW-1185">Reference proteome</keyword>
<feature type="transmembrane region" description="Helical" evidence="1">
    <location>
        <begin position="330"/>
        <end position="352"/>
    </location>
</feature>
<feature type="transmembrane region" description="Helical" evidence="1">
    <location>
        <begin position="778"/>
        <end position="798"/>
    </location>
</feature>
<evidence type="ECO:0000313" key="2">
    <source>
        <dbReference type="EMBL" id="RXR23745.1"/>
    </source>
</evidence>
<feature type="transmembrane region" description="Helical" evidence="1">
    <location>
        <begin position="277"/>
        <end position="298"/>
    </location>
</feature>
<comment type="caution">
    <text evidence="3">The sequence shown here is derived from an EMBL/GenBank/DDBJ whole genome shotgun (WGS) entry which is preliminary data.</text>
</comment>
<evidence type="ECO:0000313" key="5">
    <source>
        <dbReference type="Proteomes" id="UP000290517"/>
    </source>
</evidence>
<feature type="transmembrane region" description="Helical" evidence="1">
    <location>
        <begin position="528"/>
        <end position="548"/>
    </location>
</feature>
<keyword evidence="1" id="KW-0812">Transmembrane</keyword>
<protein>
    <submittedName>
        <fullName evidence="3">Uncharacterized protein</fullName>
    </submittedName>
</protein>
<evidence type="ECO:0000313" key="3">
    <source>
        <dbReference type="EMBL" id="RXR33785.1"/>
    </source>
</evidence>
<dbReference type="Proteomes" id="UP000290517">
    <property type="component" value="Unassembled WGS sequence"/>
</dbReference>
<keyword evidence="1" id="KW-1133">Transmembrane helix</keyword>
<organism evidence="3 4">
    <name type="scientific">Oerskovia turbata</name>
    <dbReference type="NCBI Taxonomy" id="1713"/>
    <lineage>
        <taxon>Bacteria</taxon>
        <taxon>Bacillati</taxon>
        <taxon>Actinomycetota</taxon>
        <taxon>Actinomycetes</taxon>
        <taxon>Micrococcales</taxon>
        <taxon>Cellulomonadaceae</taxon>
        <taxon>Oerskovia</taxon>
    </lineage>
</organism>
<accession>A0A4Q1KVH0</accession>
<feature type="transmembrane region" description="Helical" evidence="1">
    <location>
        <begin position="364"/>
        <end position="387"/>
    </location>
</feature>
<feature type="transmembrane region" description="Helical" evidence="1">
    <location>
        <begin position="28"/>
        <end position="50"/>
    </location>
</feature>
<feature type="transmembrane region" description="Helical" evidence="1">
    <location>
        <begin position="489"/>
        <end position="508"/>
    </location>
</feature>
<dbReference type="Proteomes" id="UP000289805">
    <property type="component" value="Unassembled WGS sequence"/>
</dbReference>
<feature type="transmembrane region" description="Helical" evidence="1">
    <location>
        <begin position="429"/>
        <end position="447"/>
    </location>
</feature>
<feature type="transmembrane region" description="Helical" evidence="1">
    <location>
        <begin position="241"/>
        <end position="265"/>
    </location>
</feature>
<feature type="transmembrane region" description="Helical" evidence="1">
    <location>
        <begin position="453"/>
        <end position="477"/>
    </location>
</feature>